<dbReference type="InterPro" id="IPR036390">
    <property type="entry name" value="WH_DNA-bd_sf"/>
</dbReference>
<name>A0A1G8IS03_ANEMI</name>
<gene>
    <name evidence="5" type="ORF">SAMN04487909_102144</name>
</gene>
<dbReference type="SUPFAM" id="SSF46785">
    <property type="entry name" value="Winged helix' DNA-binding domain"/>
    <property type="match status" value="1"/>
</dbReference>
<dbReference type="PRINTS" id="PR00598">
    <property type="entry name" value="HTHMARR"/>
</dbReference>
<evidence type="ECO:0000313" key="6">
    <source>
        <dbReference type="Proteomes" id="UP000182836"/>
    </source>
</evidence>
<dbReference type="InterPro" id="IPR023187">
    <property type="entry name" value="Tscrpt_reg_MarR-type_CS"/>
</dbReference>
<dbReference type="GeneID" id="42306275"/>
<organism evidence="5 6">
    <name type="scientific">Aneurinibacillus migulanus</name>
    <name type="common">Bacillus migulanus</name>
    <dbReference type="NCBI Taxonomy" id="47500"/>
    <lineage>
        <taxon>Bacteria</taxon>
        <taxon>Bacillati</taxon>
        <taxon>Bacillota</taxon>
        <taxon>Bacilli</taxon>
        <taxon>Bacillales</taxon>
        <taxon>Paenibacillaceae</taxon>
        <taxon>Aneurinibacillus group</taxon>
        <taxon>Aneurinibacillus</taxon>
    </lineage>
</organism>
<dbReference type="RefSeq" id="WP_052811722.1">
    <property type="nucleotide sequence ID" value="NZ_BJOA01000011.1"/>
</dbReference>
<dbReference type="InterPro" id="IPR000835">
    <property type="entry name" value="HTH_MarR-typ"/>
</dbReference>
<protein>
    <submittedName>
        <fullName evidence="5">DNA-binding transcriptional regulator, MarR family</fullName>
    </submittedName>
</protein>
<dbReference type="GO" id="GO:0003700">
    <property type="term" value="F:DNA-binding transcription factor activity"/>
    <property type="evidence" value="ECO:0007669"/>
    <property type="project" value="InterPro"/>
</dbReference>
<dbReference type="Proteomes" id="UP000182836">
    <property type="component" value="Unassembled WGS sequence"/>
</dbReference>
<proteinExistence type="predicted"/>
<feature type="domain" description="HTH marR-type" evidence="4">
    <location>
        <begin position="10"/>
        <end position="145"/>
    </location>
</feature>
<evidence type="ECO:0000256" key="1">
    <source>
        <dbReference type="ARBA" id="ARBA00023015"/>
    </source>
</evidence>
<dbReference type="PROSITE" id="PS01117">
    <property type="entry name" value="HTH_MARR_1"/>
    <property type="match status" value="1"/>
</dbReference>
<evidence type="ECO:0000256" key="2">
    <source>
        <dbReference type="ARBA" id="ARBA00023125"/>
    </source>
</evidence>
<sequence length="147" mass="17179">MVEHDLTEERSNLLRELERTSQITFRKAKASLYKNPMQELSPSQAFILEHIAIYGPKRISDLAEMLEITLPSVTGLSDRLISLGYVTRRRSEKDRRIVLLAITEDGQKALQGFQRRRQQILSFFCHHLSTDDLQHLIRIYNKVLPYI</sequence>
<evidence type="ECO:0000259" key="4">
    <source>
        <dbReference type="PROSITE" id="PS50995"/>
    </source>
</evidence>
<keyword evidence="2 5" id="KW-0238">DNA-binding</keyword>
<dbReference type="AlphaFoldDB" id="A0A1G8IS03"/>
<evidence type="ECO:0000313" key="5">
    <source>
        <dbReference type="EMBL" id="SDI21527.1"/>
    </source>
</evidence>
<keyword evidence="3" id="KW-0804">Transcription</keyword>
<dbReference type="Pfam" id="PF01047">
    <property type="entry name" value="MarR"/>
    <property type="match status" value="1"/>
</dbReference>
<dbReference type="PANTHER" id="PTHR42756">
    <property type="entry name" value="TRANSCRIPTIONAL REGULATOR, MARR"/>
    <property type="match status" value="1"/>
</dbReference>
<reference evidence="5 6" key="1">
    <citation type="submission" date="2016-10" db="EMBL/GenBank/DDBJ databases">
        <authorList>
            <person name="de Groot N.N."/>
        </authorList>
    </citation>
    <scope>NUCLEOTIDE SEQUENCE [LARGE SCALE GENOMIC DNA]</scope>
    <source>
        <strain evidence="5 6">DSM 2895</strain>
    </source>
</reference>
<dbReference type="PROSITE" id="PS50995">
    <property type="entry name" value="HTH_MARR_2"/>
    <property type="match status" value="1"/>
</dbReference>
<dbReference type="SMART" id="SM00347">
    <property type="entry name" value="HTH_MARR"/>
    <property type="match status" value="1"/>
</dbReference>
<evidence type="ECO:0000256" key="3">
    <source>
        <dbReference type="ARBA" id="ARBA00023163"/>
    </source>
</evidence>
<dbReference type="GO" id="GO:0003677">
    <property type="term" value="F:DNA binding"/>
    <property type="evidence" value="ECO:0007669"/>
    <property type="project" value="UniProtKB-KW"/>
</dbReference>
<dbReference type="Gene3D" id="1.10.10.10">
    <property type="entry name" value="Winged helix-like DNA-binding domain superfamily/Winged helix DNA-binding domain"/>
    <property type="match status" value="1"/>
</dbReference>
<dbReference type="OrthoDB" id="3254893at2"/>
<accession>A0A1G8IS03</accession>
<dbReference type="EMBL" id="FNED01000002">
    <property type="protein sequence ID" value="SDI21527.1"/>
    <property type="molecule type" value="Genomic_DNA"/>
</dbReference>
<dbReference type="PANTHER" id="PTHR42756:SF1">
    <property type="entry name" value="TRANSCRIPTIONAL REPRESSOR OF EMRAB OPERON"/>
    <property type="match status" value="1"/>
</dbReference>
<keyword evidence="1" id="KW-0805">Transcription regulation</keyword>
<dbReference type="InterPro" id="IPR036388">
    <property type="entry name" value="WH-like_DNA-bd_sf"/>
</dbReference>